<dbReference type="Pfam" id="PF14643">
    <property type="entry name" value="DUF4455"/>
    <property type="match status" value="1"/>
</dbReference>
<feature type="compositionally biased region" description="Polar residues" evidence="2">
    <location>
        <begin position="1031"/>
        <end position="1052"/>
    </location>
</feature>
<dbReference type="PANTHER" id="PTHR21444:SF14">
    <property type="entry name" value="COILED-COIL DOMAIN-CONTAINING PROTEIN 180"/>
    <property type="match status" value="1"/>
</dbReference>
<evidence type="ECO:0000313" key="5">
    <source>
        <dbReference type="EMBL" id="CAB3228335.1"/>
    </source>
</evidence>
<sequence>MAEIKMPVRVLQSGKVYRQMFDAEVQLMKKLESSKNNKPLASLHEPTENFSLPELPKNKTDHAMVSRQEGAASKLTANNILTDRQRTWKDGMPNDSVTENPVVYRQLTTEAAVKLQEKDVDIETREVRGLPNIIHVVKKDSDIIHRIAEKRKERHDKTLDEMHRDLSMISNRVEPRITSIGENLQKQLKDDDTEIEVTFSEIEDDDDLIHFTFDQLEDLWNRIESHSGIRREWIKNAGEWLNQVEDERLQAISGVLHKFTLKLEKVASQSKADIHRLIEKESMMINQSVLANRRAFAKLDTNLLESDIEREISQHMTWEERVKDWKKLNAEIAVKEFIFFMETDEILEPPEVKEVMESLLAEQRRLSNDRKEMLEQLKELKPPTSTKPSVYKWNSALSKANEELDKLHLKLVRSLHEKYETTCQLCLSEIEKYKQNLLSSKVCDEEDMRRIVNEHLLPMVGSRLRSFEKRLEEMDQMLESLATRTERQLKRLFKFAQGAAHLWDVHEIGLARQERILENELEHTRQLHDTDNQERETKLDVALDRLRQESTDEALSTCLDQCMEMLAHIKDGYKEFHVLQVQKTANYPSMVSEELTKYDETLCKFFNVDRTNPEAEEKRKRKRESDGDETELDKIVREILTTDKGTNFCVITQADLEDFEDAGAPSSDDEISKSTFLTELQGGSDPDKMPDYIKCVYLESSYVTDLKKTVRLNFLNHLEQWKEKASNNAHATSRSKQEELVSELDLRLHLHAPRAKRIEVDVRNVRAAELVLHKERVTRHCRGITAALATLKHEFSEMTKQHDEQAAKFKAQVESTEDVFLHANKSTKLVDLNTSLHKDLEGYVEDIKASLRRFRQKLDVTLSRLRTSNAQCVRAFKLFAEGGNFSPEETIPLRKKLEKMAQKVDISEGAIMKDLEGMESKRMDQATDVVNKFEDRFKSHLVDMTFIEKMKRWLTNSQTRIKTEVAYSNGMAVEVGSHLSTLRRRVDACERPNIDKESVTPELLRTYVDDVMQCLHKRALYLNCKKLPPLQSSDKNGQQHPESQISQRSDQLTPGPPLSAGIIPPTPLSAAKIRSVSPAGTKVPSKTTSRQGLDTQGSTYSRGGRQATEDAAIGVIKNILRAQKGMSGEFEDSRSIMTGTTRPPPSSSNSQIATTGRMHRTFQRQGTLVSIAGSLGESEAGKKTPSDGGTSGVYKRRETKFEAKHMIFGARPPEGTHFLAKTQQILYETLDGMLSTAEIFYKQKGSRQLTRPQLIQDNFDQCAEKVVEKLGGFQKQTQEFHNSSLQDFRNLLRELEEEMCHVPRLVLNDLLQQEMDDLNRGQNQIQDEFRSREKKWDEEKKSHKHELRPTMGHPDQEPSLLELSQRELDRQDRQVTGIEEHSRCKQENVRECASRFVDRITACSAQLLRQYDGLLTIDDVIVGRVPPRKELTSTLMRRRAEGVAMGDVADPTYGIKPIVERGPRQWKGLDFAILDLSRDVKSGSSERSQTPGDVVHTLSTTLPHTTVASERDAILHKYHDAHVRTLQRIRDSRTVSLQAESRWKTNWQDSIEHVRNLYR</sequence>
<evidence type="ECO:0000256" key="1">
    <source>
        <dbReference type="SAM" id="Coils"/>
    </source>
</evidence>
<accession>A0A6F9D936</accession>
<feature type="region of interest" description="Disordered" evidence="2">
    <location>
        <begin position="1031"/>
        <end position="1106"/>
    </location>
</feature>
<gene>
    <name evidence="5" type="primary">Ccdc180</name>
</gene>
<feature type="domain" description="DUF4455" evidence="3">
    <location>
        <begin position="149"/>
        <end position="615"/>
    </location>
</feature>
<feature type="compositionally biased region" description="Polar residues" evidence="2">
    <location>
        <begin position="1084"/>
        <end position="1101"/>
    </location>
</feature>
<organism evidence="5">
    <name type="scientific">Phallusia mammillata</name>
    <dbReference type="NCBI Taxonomy" id="59560"/>
    <lineage>
        <taxon>Eukaryota</taxon>
        <taxon>Metazoa</taxon>
        <taxon>Chordata</taxon>
        <taxon>Tunicata</taxon>
        <taxon>Ascidiacea</taxon>
        <taxon>Phlebobranchia</taxon>
        <taxon>Ascidiidae</taxon>
        <taxon>Phallusia</taxon>
    </lineage>
</organism>
<feature type="domain" description="DUF4456" evidence="4">
    <location>
        <begin position="1233"/>
        <end position="1438"/>
    </location>
</feature>
<name>A0A6F9D936_9ASCI</name>
<feature type="region of interest" description="Disordered" evidence="2">
    <location>
        <begin position="1322"/>
        <end position="1358"/>
    </location>
</feature>
<evidence type="ECO:0000259" key="3">
    <source>
        <dbReference type="Pfam" id="PF14643"/>
    </source>
</evidence>
<feature type="coiled-coil region" evidence="1">
    <location>
        <begin position="356"/>
        <end position="417"/>
    </location>
</feature>
<dbReference type="InterPro" id="IPR028089">
    <property type="entry name" value="DUF4455"/>
</dbReference>
<feature type="compositionally biased region" description="Basic and acidic residues" evidence="2">
    <location>
        <begin position="1327"/>
        <end position="1341"/>
    </location>
</feature>
<dbReference type="InterPro" id="IPR027914">
    <property type="entry name" value="DUF4456"/>
</dbReference>
<evidence type="ECO:0000259" key="4">
    <source>
        <dbReference type="Pfam" id="PF14644"/>
    </source>
</evidence>
<reference evidence="5" key="1">
    <citation type="submission" date="2020-04" db="EMBL/GenBank/DDBJ databases">
        <authorList>
            <person name="Neveu A P."/>
        </authorList>
    </citation>
    <scope>NUCLEOTIDE SEQUENCE</scope>
    <source>
        <tissue evidence="5">Whole embryo</tissue>
    </source>
</reference>
<feature type="compositionally biased region" description="Polar residues" evidence="2">
    <location>
        <begin position="1135"/>
        <end position="1154"/>
    </location>
</feature>
<dbReference type="Pfam" id="PF14644">
    <property type="entry name" value="DUF4456"/>
    <property type="match status" value="1"/>
</dbReference>
<feature type="region of interest" description="Disordered" evidence="2">
    <location>
        <begin position="1126"/>
        <end position="1155"/>
    </location>
</feature>
<feature type="region of interest" description="Disordered" evidence="2">
    <location>
        <begin position="37"/>
        <end position="56"/>
    </location>
</feature>
<keyword evidence="1" id="KW-0175">Coiled coil</keyword>
<protein>
    <submittedName>
        <fullName evidence="5">Coiled-coil domain-containing protein 180-like</fullName>
    </submittedName>
</protein>
<evidence type="ECO:0000256" key="2">
    <source>
        <dbReference type="SAM" id="MobiDB-lite"/>
    </source>
</evidence>
<dbReference type="EMBL" id="LR783658">
    <property type="protein sequence ID" value="CAB3228335.1"/>
    <property type="molecule type" value="mRNA"/>
</dbReference>
<proteinExistence type="evidence at transcript level"/>
<dbReference type="PANTHER" id="PTHR21444">
    <property type="entry name" value="COILED-COIL DOMAIN-CONTAINING PROTEIN 180"/>
    <property type="match status" value="1"/>
</dbReference>